<sequence length="115" mass="13330">MVSNVVRSTNAPWLDILQQMSKTNRLIPTIEWVFGEIKRQTRDSATVKKHRKVAINRYYSALSPNSMEPENPFHCCVCAGWATDSWRFVTKHNSRQSELDFAFTIAVLKKEIARM</sequence>
<organism evidence="1 2">
    <name type="scientific">Caerostris extrusa</name>
    <name type="common">Bark spider</name>
    <name type="synonym">Caerostris bankana</name>
    <dbReference type="NCBI Taxonomy" id="172846"/>
    <lineage>
        <taxon>Eukaryota</taxon>
        <taxon>Metazoa</taxon>
        <taxon>Ecdysozoa</taxon>
        <taxon>Arthropoda</taxon>
        <taxon>Chelicerata</taxon>
        <taxon>Arachnida</taxon>
        <taxon>Araneae</taxon>
        <taxon>Araneomorphae</taxon>
        <taxon>Entelegynae</taxon>
        <taxon>Araneoidea</taxon>
        <taxon>Araneidae</taxon>
        <taxon>Caerostris</taxon>
    </lineage>
</organism>
<keyword evidence="2" id="KW-1185">Reference proteome</keyword>
<dbReference type="EMBL" id="BPLR01008822">
    <property type="protein sequence ID" value="GIY27481.1"/>
    <property type="molecule type" value="Genomic_DNA"/>
</dbReference>
<evidence type="ECO:0000313" key="1">
    <source>
        <dbReference type="EMBL" id="GIY27481.1"/>
    </source>
</evidence>
<dbReference type="AlphaFoldDB" id="A0AAV4S2S4"/>
<name>A0AAV4S2S4_CAEEX</name>
<evidence type="ECO:0000313" key="2">
    <source>
        <dbReference type="Proteomes" id="UP001054945"/>
    </source>
</evidence>
<evidence type="ECO:0008006" key="3">
    <source>
        <dbReference type="Google" id="ProtNLM"/>
    </source>
</evidence>
<accession>A0AAV4S2S4</accession>
<dbReference type="Proteomes" id="UP001054945">
    <property type="component" value="Unassembled WGS sequence"/>
</dbReference>
<comment type="caution">
    <text evidence="1">The sequence shown here is derived from an EMBL/GenBank/DDBJ whole genome shotgun (WGS) entry which is preliminary data.</text>
</comment>
<proteinExistence type="predicted"/>
<gene>
    <name evidence="1" type="ORF">CEXT_674991</name>
</gene>
<protein>
    <recommendedName>
        <fullName evidence="3">Transposase</fullName>
    </recommendedName>
</protein>
<reference evidence="1 2" key="1">
    <citation type="submission" date="2021-06" db="EMBL/GenBank/DDBJ databases">
        <title>Caerostris extrusa draft genome.</title>
        <authorList>
            <person name="Kono N."/>
            <person name="Arakawa K."/>
        </authorList>
    </citation>
    <scope>NUCLEOTIDE SEQUENCE [LARGE SCALE GENOMIC DNA]</scope>
</reference>